<dbReference type="Proteomes" id="UP000238007">
    <property type="component" value="Unassembled WGS sequence"/>
</dbReference>
<sequence length="288" mass="31876">MSDHSPTTGGKRKPRIALMGEFSAGKSTLSNLLMGARPLPEKVTATRLSPVWMSHGTDAPYRVDVDGTTEPVSLDQLEGIPVEQTMCIRLFLECDILDVCDLIDFPGISDPNMSSEVWERMLPEVDAVIWLTHATQAWRQSEAAVWDTMPTAVRENSVLLITRFDKLTTEKDRVRVFKRVLRETKGQFAATFPISLLQALEAGDDYERWDASGAGPFVEHLIQSVETLSKLAARTELPLYNIADGTAIPEPITTAVLPRRVKRPLNENAPKRERPAAEPSSKPGTPTS</sequence>
<proteinExistence type="predicted"/>
<dbReference type="Gene3D" id="3.40.50.300">
    <property type="entry name" value="P-loop containing nucleotide triphosphate hydrolases"/>
    <property type="match status" value="1"/>
</dbReference>
<reference evidence="3 4" key="1">
    <citation type="submission" date="2018-03" db="EMBL/GenBank/DDBJ databases">
        <title>Genomic Encyclopedia of Archaeal and Bacterial Type Strains, Phase II (KMG-II): from individual species to whole genera.</title>
        <authorList>
            <person name="Goeker M."/>
        </authorList>
    </citation>
    <scope>NUCLEOTIDE SEQUENCE [LARGE SCALE GENOMIC DNA]</scope>
    <source>
        <strain evidence="3 4">DSM 101533</strain>
    </source>
</reference>
<evidence type="ECO:0000313" key="4">
    <source>
        <dbReference type="Proteomes" id="UP000238007"/>
    </source>
</evidence>
<gene>
    <name evidence="3" type="ORF">CLV80_113102</name>
</gene>
<comment type="caution">
    <text evidence="3">The sequence shown here is derived from an EMBL/GenBank/DDBJ whole genome shotgun (WGS) entry which is preliminary data.</text>
</comment>
<evidence type="ECO:0000259" key="2">
    <source>
        <dbReference type="Pfam" id="PF00350"/>
    </source>
</evidence>
<feature type="domain" description="Dynamin N-terminal" evidence="2">
    <location>
        <begin position="16"/>
        <end position="144"/>
    </location>
</feature>
<keyword evidence="4" id="KW-1185">Reference proteome</keyword>
<dbReference type="OrthoDB" id="5477114at2"/>
<dbReference type="RefSeq" id="WP_106358975.1">
    <property type="nucleotide sequence ID" value="NZ_PVTP01000013.1"/>
</dbReference>
<protein>
    <submittedName>
        <fullName evidence="3">Dynamin family protein</fullName>
    </submittedName>
</protein>
<name>A0A2T0VV00_9RHOB</name>
<dbReference type="SUPFAM" id="SSF52540">
    <property type="entry name" value="P-loop containing nucleoside triphosphate hydrolases"/>
    <property type="match status" value="1"/>
</dbReference>
<dbReference type="InterPro" id="IPR045063">
    <property type="entry name" value="Dynamin_N"/>
</dbReference>
<evidence type="ECO:0000313" key="3">
    <source>
        <dbReference type="EMBL" id="PRY75292.1"/>
    </source>
</evidence>
<accession>A0A2T0VV00</accession>
<organism evidence="3 4">
    <name type="scientific">Yoonia maritima</name>
    <dbReference type="NCBI Taxonomy" id="1435347"/>
    <lineage>
        <taxon>Bacteria</taxon>
        <taxon>Pseudomonadati</taxon>
        <taxon>Pseudomonadota</taxon>
        <taxon>Alphaproteobacteria</taxon>
        <taxon>Rhodobacterales</taxon>
        <taxon>Paracoccaceae</taxon>
        <taxon>Yoonia</taxon>
    </lineage>
</organism>
<dbReference type="AlphaFoldDB" id="A0A2T0VV00"/>
<dbReference type="Pfam" id="PF00350">
    <property type="entry name" value="Dynamin_N"/>
    <property type="match status" value="1"/>
</dbReference>
<evidence type="ECO:0000256" key="1">
    <source>
        <dbReference type="SAM" id="MobiDB-lite"/>
    </source>
</evidence>
<dbReference type="InterPro" id="IPR027417">
    <property type="entry name" value="P-loop_NTPase"/>
</dbReference>
<dbReference type="EMBL" id="PVTP01000013">
    <property type="protein sequence ID" value="PRY75292.1"/>
    <property type="molecule type" value="Genomic_DNA"/>
</dbReference>
<feature type="region of interest" description="Disordered" evidence="1">
    <location>
        <begin position="259"/>
        <end position="288"/>
    </location>
</feature>